<reference evidence="1 2" key="1">
    <citation type="journal article" date="2021" name="Elife">
        <title>Chloroplast acquisition without the gene transfer in kleptoplastic sea slugs, Plakobranchus ocellatus.</title>
        <authorList>
            <person name="Maeda T."/>
            <person name="Takahashi S."/>
            <person name="Yoshida T."/>
            <person name="Shimamura S."/>
            <person name="Takaki Y."/>
            <person name="Nagai Y."/>
            <person name="Toyoda A."/>
            <person name="Suzuki Y."/>
            <person name="Arimoto A."/>
            <person name="Ishii H."/>
            <person name="Satoh N."/>
            <person name="Nishiyama T."/>
            <person name="Hasebe M."/>
            <person name="Maruyama T."/>
            <person name="Minagawa J."/>
            <person name="Obokata J."/>
            <person name="Shigenobu S."/>
        </authorList>
    </citation>
    <scope>NUCLEOTIDE SEQUENCE [LARGE SCALE GENOMIC DNA]</scope>
</reference>
<dbReference type="Proteomes" id="UP000735302">
    <property type="component" value="Unassembled WGS sequence"/>
</dbReference>
<evidence type="ECO:0000313" key="1">
    <source>
        <dbReference type="EMBL" id="GFO23314.1"/>
    </source>
</evidence>
<dbReference type="EMBL" id="BLXT01005511">
    <property type="protein sequence ID" value="GFO23314.1"/>
    <property type="molecule type" value="Genomic_DNA"/>
</dbReference>
<sequence length="89" mass="9877">MYSPPGFQRERPGPGSCFLAHWNPDRRKCWSVPGPDLNGRKLTPAPWTLGSFCLGFSVRVLFDVEGCNGSGLVGGQFGYGFRDKIKDRK</sequence>
<comment type="caution">
    <text evidence="1">The sequence shown here is derived from an EMBL/GenBank/DDBJ whole genome shotgun (WGS) entry which is preliminary data.</text>
</comment>
<protein>
    <submittedName>
        <fullName evidence="1">Uncharacterized protein</fullName>
    </submittedName>
</protein>
<name>A0AAV4BT11_9GAST</name>
<organism evidence="1 2">
    <name type="scientific">Plakobranchus ocellatus</name>
    <dbReference type="NCBI Taxonomy" id="259542"/>
    <lineage>
        <taxon>Eukaryota</taxon>
        <taxon>Metazoa</taxon>
        <taxon>Spiralia</taxon>
        <taxon>Lophotrochozoa</taxon>
        <taxon>Mollusca</taxon>
        <taxon>Gastropoda</taxon>
        <taxon>Heterobranchia</taxon>
        <taxon>Euthyneura</taxon>
        <taxon>Panpulmonata</taxon>
        <taxon>Sacoglossa</taxon>
        <taxon>Placobranchoidea</taxon>
        <taxon>Plakobranchidae</taxon>
        <taxon>Plakobranchus</taxon>
    </lineage>
</organism>
<accession>A0AAV4BT11</accession>
<dbReference type="AlphaFoldDB" id="A0AAV4BT11"/>
<gene>
    <name evidence="1" type="ORF">PoB_004981900</name>
</gene>
<proteinExistence type="predicted"/>
<evidence type="ECO:0000313" key="2">
    <source>
        <dbReference type="Proteomes" id="UP000735302"/>
    </source>
</evidence>
<keyword evidence="2" id="KW-1185">Reference proteome</keyword>